<accession>A0A431VAC4</accession>
<protein>
    <submittedName>
        <fullName evidence="2">FkbM family methyltransferase</fullName>
    </submittedName>
</protein>
<dbReference type="AlphaFoldDB" id="A0A431VAC4"/>
<dbReference type="Proteomes" id="UP000277007">
    <property type="component" value="Unassembled WGS sequence"/>
</dbReference>
<dbReference type="Gene3D" id="3.40.50.150">
    <property type="entry name" value="Vaccinia Virus protein VP39"/>
    <property type="match status" value="1"/>
</dbReference>
<dbReference type="OrthoDB" id="5679686at2"/>
<keyword evidence="2" id="KW-0489">Methyltransferase</keyword>
<comment type="caution">
    <text evidence="2">The sequence shown here is derived from an EMBL/GenBank/DDBJ whole genome shotgun (WGS) entry which is preliminary data.</text>
</comment>
<dbReference type="InterPro" id="IPR052514">
    <property type="entry name" value="SAM-dependent_MTase"/>
</dbReference>
<keyword evidence="3" id="KW-1185">Reference proteome</keyword>
<name>A0A431VAC4_9PROT</name>
<dbReference type="InterPro" id="IPR029063">
    <property type="entry name" value="SAM-dependent_MTases_sf"/>
</dbReference>
<dbReference type="PANTHER" id="PTHR34203:SF15">
    <property type="entry name" value="SLL1173 PROTEIN"/>
    <property type="match status" value="1"/>
</dbReference>
<dbReference type="PANTHER" id="PTHR34203">
    <property type="entry name" value="METHYLTRANSFERASE, FKBM FAMILY PROTEIN"/>
    <property type="match status" value="1"/>
</dbReference>
<dbReference type="NCBIfam" id="TIGR01444">
    <property type="entry name" value="fkbM_fam"/>
    <property type="match status" value="1"/>
</dbReference>
<gene>
    <name evidence="2" type="ORF">EJ903_24135</name>
</gene>
<dbReference type="EMBL" id="RXMA01000041">
    <property type="protein sequence ID" value="RTR14177.1"/>
    <property type="molecule type" value="Genomic_DNA"/>
</dbReference>
<evidence type="ECO:0000259" key="1">
    <source>
        <dbReference type="Pfam" id="PF05050"/>
    </source>
</evidence>
<keyword evidence="2" id="KW-0808">Transferase</keyword>
<organism evidence="2 3">
    <name type="scientific">Azospirillum griseum</name>
    <dbReference type="NCBI Taxonomy" id="2496639"/>
    <lineage>
        <taxon>Bacteria</taxon>
        <taxon>Pseudomonadati</taxon>
        <taxon>Pseudomonadota</taxon>
        <taxon>Alphaproteobacteria</taxon>
        <taxon>Rhodospirillales</taxon>
        <taxon>Azospirillaceae</taxon>
        <taxon>Azospirillum</taxon>
    </lineage>
</organism>
<feature type="domain" description="Methyltransferase FkbM" evidence="1">
    <location>
        <begin position="167"/>
        <end position="305"/>
    </location>
</feature>
<evidence type="ECO:0000313" key="3">
    <source>
        <dbReference type="Proteomes" id="UP000277007"/>
    </source>
</evidence>
<reference evidence="2 3" key="1">
    <citation type="submission" date="2018-12" db="EMBL/GenBank/DDBJ databases">
        <authorList>
            <person name="Yang Y."/>
        </authorList>
    </citation>
    <scope>NUCLEOTIDE SEQUENCE [LARGE SCALE GENOMIC DNA]</scope>
    <source>
        <strain evidence="2 3">L-25-5w-1</strain>
    </source>
</reference>
<dbReference type="SUPFAM" id="SSF53335">
    <property type="entry name" value="S-adenosyl-L-methionine-dependent methyltransferases"/>
    <property type="match status" value="1"/>
</dbReference>
<dbReference type="InterPro" id="IPR006342">
    <property type="entry name" value="FkbM_mtfrase"/>
</dbReference>
<dbReference type="GO" id="GO:0032259">
    <property type="term" value="P:methylation"/>
    <property type="evidence" value="ECO:0007669"/>
    <property type="project" value="UniProtKB-KW"/>
</dbReference>
<proteinExistence type="predicted"/>
<evidence type="ECO:0000313" key="2">
    <source>
        <dbReference type="EMBL" id="RTR14177.1"/>
    </source>
</evidence>
<dbReference type="Pfam" id="PF05050">
    <property type="entry name" value="Methyltransf_21"/>
    <property type="match status" value="1"/>
</dbReference>
<dbReference type="RefSeq" id="WP_126620305.1">
    <property type="nucleotide sequence ID" value="NZ_JBHUCY010000076.1"/>
</dbReference>
<dbReference type="GO" id="GO:0008168">
    <property type="term" value="F:methyltransferase activity"/>
    <property type="evidence" value="ECO:0007669"/>
    <property type="project" value="UniProtKB-KW"/>
</dbReference>
<sequence length="368" mass="41171">MAGMVGAEDGWCCQANLLIPIRLTADQALNVLVKRSYSSGEGCFHRKRNMWESRMDRSYGWRTDNDERLYDTRFPLRARLLRWVGRQTWIPKGQDRLLRLIWSPARGGRLAFEVDFFGLRYRGNLAHYADWLVFCYGAAPRCELDLLAELAAEHRRRAPTMPLVFCDVGGNVGHHSLFMAPLADQVAIFEPFAPLCDLIRDKVALNRLNNITLHPFALGEADVEASYFPGGGENSGLGSLLPGTGSTTDPVPVSIRNGDALCAQAALTGISIMKIDVEGYEPQVLRGLTRRMQEDRPVVLMELSPGGRHGFGNEAGMRACFPPGARFAEVRGRHGHSYTLVPFDFDVSEEVLVVPPERADFIDRRLRR</sequence>